<feature type="transmembrane region" description="Helical" evidence="1">
    <location>
        <begin position="24"/>
        <end position="43"/>
    </location>
</feature>
<keyword evidence="1" id="KW-0812">Transmembrane</keyword>
<evidence type="ECO:0008006" key="4">
    <source>
        <dbReference type="Google" id="ProtNLM"/>
    </source>
</evidence>
<feature type="transmembrane region" description="Helical" evidence="1">
    <location>
        <begin position="79"/>
        <end position="100"/>
    </location>
</feature>
<dbReference type="OrthoDB" id="9794709at2"/>
<organism evidence="2 3">
    <name type="scientific">Antrihabitans cavernicola</name>
    <dbReference type="NCBI Taxonomy" id="2495913"/>
    <lineage>
        <taxon>Bacteria</taxon>
        <taxon>Bacillati</taxon>
        <taxon>Actinomycetota</taxon>
        <taxon>Actinomycetes</taxon>
        <taxon>Mycobacteriales</taxon>
        <taxon>Nocardiaceae</taxon>
        <taxon>Antrihabitans</taxon>
    </lineage>
</organism>
<keyword evidence="3" id="KW-1185">Reference proteome</keyword>
<sequence>MFWLAKAATTAMGESSSDFLVRTLPPPVAVLLGAVALAIALALQLTARRYVPWRYWLAVAMVGVFGTMAADVLHVGLGIPYIVSTVFFALALAAVFVVWFRLEGTLSIHSIDTARREWCYWAAVMTTFAFGTAAGDLTAVSLHLGYLASGVLFALVIAVPAVGYFKFALNPIVAFWFAYIVTRPLGASLADWAGVSPDRGGLDLGPGTVSLALIGVIVALVVAMTRQRRLSVDRL</sequence>
<proteinExistence type="predicted"/>
<dbReference type="AlphaFoldDB" id="A0A5A7S7S3"/>
<feature type="transmembrane region" description="Helical" evidence="1">
    <location>
        <begin position="207"/>
        <end position="225"/>
    </location>
</feature>
<comment type="caution">
    <text evidence="2">The sequence shown here is derived from an EMBL/GenBank/DDBJ whole genome shotgun (WGS) entry which is preliminary data.</text>
</comment>
<name>A0A5A7S7S3_9NOCA</name>
<evidence type="ECO:0000313" key="2">
    <source>
        <dbReference type="EMBL" id="KAA0020218.1"/>
    </source>
</evidence>
<evidence type="ECO:0000313" key="3">
    <source>
        <dbReference type="Proteomes" id="UP000322244"/>
    </source>
</evidence>
<accession>A0A5A7S7S3</accession>
<keyword evidence="1" id="KW-0472">Membrane</keyword>
<protein>
    <recommendedName>
        <fullName evidence="4">Membrane-anchored protein</fullName>
    </recommendedName>
</protein>
<reference evidence="2 3" key="1">
    <citation type="submission" date="2019-07" db="EMBL/GenBank/DDBJ databases">
        <title>Rhodococcus cavernicolus sp. nov., isolated from a cave.</title>
        <authorList>
            <person name="Lee S.D."/>
        </authorList>
    </citation>
    <scope>NUCLEOTIDE SEQUENCE [LARGE SCALE GENOMIC DNA]</scope>
    <source>
        <strain evidence="2 3">C1-24</strain>
    </source>
</reference>
<evidence type="ECO:0000256" key="1">
    <source>
        <dbReference type="SAM" id="Phobius"/>
    </source>
</evidence>
<gene>
    <name evidence="2" type="ORF">FOY51_21120</name>
</gene>
<keyword evidence="1" id="KW-1133">Transmembrane helix</keyword>
<feature type="transmembrane region" description="Helical" evidence="1">
    <location>
        <begin position="172"/>
        <end position="195"/>
    </location>
</feature>
<dbReference type="EMBL" id="VLNY01000013">
    <property type="protein sequence ID" value="KAA0020218.1"/>
    <property type="molecule type" value="Genomic_DNA"/>
</dbReference>
<dbReference type="Proteomes" id="UP000322244">
    <property type="component" value="Unassembled WGS sequence"/>
</dbReference>
<feature type="transmembrane region" description="Helical" evidence="1">
    <location>
        <begin position="55"/>
        <end position="73"/>
    </location>
</feature>
<feature type="transmembrane region" description="Helical" evidence="1">
    <location>
        <begin position="146"/>
        <end position="165"/>
    </location>
</feature>
<dbReference type="InterPro" id="IPR007136">
    <property type="entry name" value="DUF347"/>
</dbReference>
<dbReference type="Pfam" id="PF03988">
    <property type="entry name" value="DUF347"/>
    <property type="match status" value="4"/>
</dbReference>
<feature type="transmembrane region" description="Helical" evidence="1">
    <location>
        <begin position="120"/>
        <end position="140"/>
    </location>
</feature>